<dbReference type="Gene3D" id="3.30.390.10">
    <property type="entry name" value="Enolase-like, N-terminal domain"/>
    <property type="match status" value="1"/>
</dbReference>
<evidence type="ECO:0000313" key="5">
    <source>
        <dbReference type="EMBL" id="TWH85710.1"/>
    </source>
</evidence>
<dbReference type="GO" id="GO:0009063">
    <property type="term" value="P:amino acid catabolic process"/>
    <property type="evidence" value="ECO:0007669"/>
    <property type="project" value="InterPro"/>
</dbReference>
<proteinExistence type="predicted"/>
<comment type="caution">
    <text evidence="5">The sequence shown here is derived from an EMBL/GenBank/DDBJ whole genome shotgun (WGS) entry which is preliminary data.</text>
</comment>
<keyword evidence="2" id="KW-0479">Metal-binding</keyword>
<dbReference type="SFLD" id="SFLDG00179">
    <property type="entry name" value="mandelate_racemase"/>
    <property type="match status" value="1"/>
</dbReference>
<organism evidence="5 6">
    <name type="scientific">Cytobacillus oceanisediminis</name>
    <dbReference type="NCBI Taxonomy" id="665099"/>
    <lineage>
        <taxon>Bacteria</taxon>
        <taxon>Bacillati</taxon>
        <taxon>Bacillota</taxon>
        <taxon>Bacilli</taxon>
        <taxon>Bacillales</taxon>
        <taxon>Bacillaceae</taxon>
        <taxon>Cytobacillus</taxon>
    </lineage>
</organism>
<dbReference type="PANTHER" id="PTHR13794:SF58">
    <property type="entry name" value="MITOCHONDRIAL ENOLASE SUPERFAMILY MEMBER 1"/>
    <property type="match status" value="1"/>
</dbReference>
<dbReference type="SFLD" id="SFLDS00001">
    <property type="entry name" value="Enolase"/>
    <property type="match status" value="1"/>
</dbReference>
<comment type="cofactor">
    <cofactor evidence="1">
        <name>Mg(2+)</name>
        <dbReference type="ChEBI" id="CHEBI:18420"/>
    </cofactor>
</comment>
<evidence type="ECO:0000259" key="4">
    <source>
        <dbReference type="SMART" id="SM00922"/>
    </source>
</evidence>
<protein>
    <submittedName>
        <fullName evidence="5">D-arabinonate dehydratase</fullName>
    </submittedName>
</protein>
<dbReference type="CDD" id="cd03316">
    <property type="entry name" value="MR_like"/>
    <property type="match status" value="1"/>
</dbReference>
<dbReference type="InterPro" id="IPR046945">
    <property type="entry name" value="RHMD-like"/>
</dbReference>
<keyword evidence="3" id="KW-0460">Magnesium</keyword>
<accession>A0A562JR92</accession>
<dbReference type="InterPro" id="IPR029017">
    <property type="entry name" value="Enolase-like_N"/>
</dbReference>
<dbReference type="GO" id="GO:0016836">
    <property type="term" value="F:hydro-lyase activity"/>
    <property type="evidence" value="ECO:0007669"/>
    <property type="project" value="TreeGrafter"/>
</dbReference>
<dbReference type="PANTHER" id="PTHR13794">
    <property type="entry name" value="ENOLASE SUPERFAMILY, MANDELATE RACEMASE"/>
    <property type="match status" value="1"/>
</dbReference>
<evidence type="ECO:0000256" key="3">
    <source>
        <dbReference type="ARBA" id="ARBA00022842"/>
    </source>
</evidence>
<dbReference type="InterPro" id="IPR029065">
    <property type="entry name" value="Enolase_C-like"/>
</dbReference>
<dbReference type="RefSeq" id="WP_144543224.1">
    <property type="nucleotide sequence ID" value="NZ_CBCSDC010000005.1"/>
</dbReference>
<dbReference type="SMART" id="SM00922">
    <property type="entry name" value="MR_MLE"/>
    <property type="match status" value="1"/>
</dbReference>
<dbReference type="Gene3D" id="3.20.20.120">
    <property type="entry name" value="Enolase-like C-terminal domain"/>
    <property type="match status" value="1"/>
</dbReference>
<dbReference type="GeneID" id="65404292"/>
<dbReference type="SUPFAM" id="SSF54826">
    <property type="entry name" value="Enolase N-terminal domain-like"/>
    <property type="match status" value="1"/>
</dbReference>
<name>A0A562JR92_9BACI</name>
<dbReference type="PROSITE" id="PS00909">
    <property type="entry name" value="MR_MLE_2"/>
    <property type="match status" value="1"/>
</dbReference>
<dbReference type="SUPFAM" id="SSF51604">
    <property type="entry name" value="Enolase C-terminal domain-like"/>
    <property type="match status" value="1"/>
</dbReference>
<gene>
    <name evidence="5" type="ORF">IQ19_03135</name>
</gene>
<evidence type="ECO:0000256" key="2">
    <source>
        <dbReference type="ARBA" id="ARBA00022723"/>
    </source>
</evidence>
<dbReference type="AlphaFoldDB" id="A0A562JR92"/>
<dbReference type="GO" id="GO:0016052">
    <property type="term" value="P:carbohydrate catabolic process"/>
    <property type="evidence" value="ECO:0007669"/>
    <property type="project" value="TreeGrafter"/>
</dbReference>
<evidence type="ECO:0000256" key="1">
    <source>
        <dbReference type="ARBA" id="ARBA00001946"/>
    </source>
</evidence>
<dbReference type="InterPro" id="IPR013341">
    <property type="entry name" value="Mandelate_racemase_N_dom"/>
</dbReference>
<evidence type="ECO:0000313" key="6">
    <source>
        <dbReference type="Proteomes" id="UP000318667"/>
    </source>
</evidence>
<sequence>MKITDVKTTLLYSPFKEKINDAARKIAGRDVILIEIQTDEGITGVGFLTGLGVASGSEAVIIKDIIDKSLKPIVLQQDPLRIERLWEKMYKGTTRFGRKGAAIRAISGMDIAMWDLLGKKADIPLYKLLGGYSNKVKVYASGGFYTDDKNDTNRLIDEMMSYVDQGFKVVKMKVGRDVYKDAKRVESVRKAIGNEVCLLVDANEAWDFSSALNFANRVQDYDIYWLEEPVAPDDIDGFIQLTQRSPIPIAAGENEYTKFGFKDLITHKAVHVVQPDVTRVGGISEWMKVASMARAWNMPCVNHAVQEIHVSLIAAVSNAPFMEYFSRDHYLQTFLSELFVGPHCVHQVVDGYVEVPEAPGLGLEIDWDVVKKHTISKNWN</sequence>
<dbReference type="InterPro" id="IPR018110">
    <property type="entry name" value="Mandel_Rmase/mucon_lact_enz_CS"/>
</dbReference>
<dbReference type="InterPro" id="IPR013342">
    <property type="entry name" value="Mandelate_racemase_C"/>
</dbReference>
<dbReference type="Proteomes" id="UP000318667">
    <property type="component" value="Unassembled WGS sequence"/>
</dbReference>
<dbReference type="Pfam" id="PF02746">
    <property type="entry name" value="MR_MLE_N"/>
    <property type="match status" value="1"/>
</dbReference>
<dbReference type="OrthoDB" id="9775391at2"/>
<dbReference type="InterPro" id="IPR036849">
    <property type="entry name" value="Enolase-like_C_sf"/>
</dbReference>
<feature type="domain" description="Mandelate racemase/muconate lactonizing enzyme C-terminal" evidence="4">
    <location>
        <begin position="152"/>
        <end position="248"/>
    </location>
</feature>
<dbReference type="EMBL" id="VLKI01000008">
    <property type="protein sequence ID" value="TWH85710.1"/>
    <property type="molecule type" value="Genomic_DNA"/>
</dbReference>
<dbReference type="Pfam" id="PF13378">
    <property type="entry name" value="MR_MLE_C"/>
    <property type="match status" value="1"/>
</dbReference>
<dbReference type="GO" id="GO:0000287">
    <property type="term" value="F:magnesium ion binding"/>
    <property type="evidence" value="ECO:0007669"/>
    <property type="project" value="TreeGrafter"/>
</dbReference>
<reference evidence="5 6" key="1">
    <citation type="journal article" date="2015" name="Stand. Genomic Sci.">
        <title>Genomic Encyclopedia of Bacterial and Archaeal Type Strains, Phase III: the genomes of soil and plant-associated and newly described type strains.</title>
        <authorList>
            <person name="Whitman W.B."/>
            <person name="Woyke T."/>
            <person name="Klenk H.P."/>
            <person name="Zhou Y."/>
            <person name="Lilburn T.G."/>
            <person name="Beck B.J."/>
            <person name="De Vos P."/>
            <person name="Vandamme P."/>
            <person name="Eisen J.A."/>
            <person name="Garrity G."/>
            <person name="Hugenholtz P."/>
            <person name="Kyrpides N.C."/>
        </authorList>
    </citation>
    <scope>NUCLEOTIDE SEQUENCE [LARGE SCALE GENOMIC DNA]</scope>
    <source>
        <strain evidence="5 6">CGMCC 1.10115</strain>
    </source>
</reference>
<keyword evidence="6" id="KW-1185">Reference proteome</keyword>